<dbReference type="InterPro" id="IPR036291">
    <property type="entry name" value="NAD(P)-bd_dom_sf"/>
</dbReference>
<dbReference type="Pfam" id="PF01370">
    <property type="entry name" value="Epimerase"/>
    <property type="match status" value="1"/>
</dbReference>
<evidence type="ECO:0000313" key="4">
    <source>
        <dbReference type="EMBL" id="NYH27621.1"/>
    </source>
</evidence>
<sequence length="317" mass="34299">MALILVTGSTGFIGRYLAPRLEEDGHTVVGLTTQKCDGENVVCDLTSPEDVAAVVKTIDPDVIVHLAALSSVTLGMTLDYYRTNVVGTENLFRAMDALNRKRRVIVVSTAGVYGNQPHEILTEELRPLPVSHYGISKYASERVAATFGARQDITIVRPFNIIGAGQNGSFIAPKLVDHFARRASTIRLGNLDPVRDYIDVDTCCDILCRLIEQPAAIGATVNLCSGKGISVRQLLAAISEVSGHDIEPIAAKEFMRANEVFRLLGSTALLDQLVPVRMPVRPVKEVLGEMLSIESQKLELAAKREKILASPANAAVI</sequence>
<reference evidence="4 5" key="1">
    <citation type="submission" date="2020-07" db="EMBL/GenBank/DDBJ databases">
        <title>Exploring microbial biodiversity for novel pathways involved in the catabolism of aromatic compounds derived from lignin.</title>
        <authorList>
            <person name="Elkins J."/>
        </authorList>
    </citation>
    <scope>NUCLEOTIDE SEQUENCE [LARGE SCALE GENOMIC DNA]</scope>
    <source>
        <strain evidence="4 5">H2C3C</strain>
    </source>
</reference>
<comment type="pathway">
    <text evidence="1">Bacterial outer membrane biogenesis; LPS O-antigen biosynthesis.</text>
</comment>
<accession>A0A7Z0BAB6</accession>
<gene>
    <name evidence="4" type="ORF">GGD40_007192</name>
</gene>
<dbReference type="RefSeq" id="WP_179746837.1">
    <property type="nucleotide sequence ID" value="NZ_JACCAS010000002.1"/>
</dbReference>
<dbReference type="PANTHER" id="PTHR43000">
    <property type="entry name" value="DTDP-D-GLUCOSE 4,6-DEHYDRATASE-RELATED"/>
    <property type="match status" value="1"/>
</dbReference>
<evidence type="ECO:0000313" key="5">
    <source>
        <dbReference type="Proteomes" id="UP000540929"/>
    </source>
</evidence>
<keyword evidence="5" id="KW-1185">Reference proteome</keyword>
<name>A0A7Z0BAB6_9BURK</name>
<feature type="domain" description="NAD-dependent epimerase/dehydratase" evidence="3">
    <location>
        <begin position="4"/>
        <end position="223"/>
    </location>
</feature>
<protein>
    <submittedName>
        <fullName evidence="4">Nucleoside-diphosphate-sugar epimerase</fullName>
    </submittedName>
</protein>
<evidence type="ECO:0000256" key="2">
    <source>
        <dbReference type="ARBA" id="ARBA00007637"/>
    </source>
</evidence>
<comment type="similarity">
    <text evidence="2">Belongs to the NAD(P)-dependent epimerase/dehydratase family.</text>
</comment>
<proteinExistence type="inferred from homology"/>
<dbReference type="SUPFAM" id="SSF51735">
    <property type="entry name" value="NAD(P)-binding Rossmann-fold domains"/>
    <property type="match status" value="1"/>
</dbReference>
<dbReference type="Gene3D" id="3.90.25.10">
    <property type="entry name" value="UDP-galactose 4-epimerase, domain 1"/>
    <property type="match status" value="1"/>
</dbReference>
<evidence type="ECO:0000259" key="3">
    <source>
        <dbReference type="Pfam" id="PF01370"/>
    </source>
</evidence>
<dbReference type="AlphaFoldDB" id="A0A7Z0BAB6"/>
<comment type="caution">
    <text evidence="4">The sequence shown here is derived from an EMBL/GenBank/DDBJ whole genome shotgun (WGS) entry which is preliminary data.</text>
</comment>
<dbReference type="Proteomes" id="UP000540929">
    <property type="component" value="Unassembled WGS sequence"/>
</dbReference>
<dbReference type="InterPro" id="IPR001509">
    <property type="entry name" value="Epimerase_deHydtase"/>
</dbReference>
<organism evidence="4 5">
    <name type="scientific">Paraburkholderia bryophila</name>
    <dbReference type="NCBI Taxonomy" id="420952"/>
    <lineage>
        <taxon>Bacteria</taxon>
        <taxon>Pseudomonadati</taxon>
        <taxon>Pseudomonadota</taxon>
        <taxon>Betaproteobacteria</taxon>
        <taxon>Burkholderiales</taxon>
        <taxon>Burkholderiaceae</taxon>
        <taxon>Paraburkholderia</taxon>
    </lineage>
</organism>
<dbReference type="EMBL" id="JACCAS010000002">
    <property type="protein sequence ID" value="NYH27621.1"/>
    <property type="molecule type" value="Genomic_DNA"/>
</dbReference>
<evidence type="ECO:0000256" key="1">
    <source>
        <dbReference type="ARBA" id="ARBA00005125"/>
    </source>
</evidence>
<dbReference type="Gene3D" id="3.40.50.720">
    <property type="entry name" value="NAD(P)-binding Rossmann-like Domain"/>
    <property type="match status" value="1"/>
</dbReference>